<keyword evidence="11" id="KW-1185">Reference proteome</keyword>
<evidence type="ECO:0000256" key="2">
    <source>
        <dbReference type="ARBA" id="ARBA00022723"/>
    </source>
</evidence>
<keyword evidence="5" id="KW-0539">Nucleus</keyword>
<dbReference type="PANTHER" id="PTHR10071:SF336">
    <property type="entry name" value="GATA-TYPE DOMAIN-CONTAINING PROTEIN"/>
    <property type="match status" value="1"/>
</dbReference>
<evidence type="ECO:0000256" key="6">
    <source>
        <dbReference type="PROSITE-ProRule" id="PRU00094"/>
    </source>
</evidence>
<dbReference type="AlphaFoldDB" id="A0AAD5SYA0"/>
<protein>
    <submittedName>
        <fullName evidence="10">Electron transfer flavoprotein subunit</fullName>
    </submittedName>
</protein>
<dbReference type="PROSITE" id="PS00344">
    <property type="entry name" value="GATA_ZN_FINGER_1"/>
    <property type="match status" value="1"/>
</dbReference>
<dbReference type="PROSITE" id="PS50114">
    <property type="entry name" value="GATA_ZN_FINGER_2"/>
    <property type="match status" value="1"/>
</dbReference>
<dbReference type="FunFam" id="3.30.50.10:FF:000007">
    <property type="entry name" value="Nitrogen regulatory AreA, N-terminal"/>
    <property type="match status" value="1"/>
</dbReference>
<accession>A0AAD5SYA0</accession>
<name>A0AAD5SYA0_9FUNG</name>
<evidence type="ECO:0000313" key="10">
    <source>
        <dbReference type="EMBL" id="KAJ3118053.1"/>
    </source>
</evidence>
<dbReference type="Gene3D" id="3.30.50.10">
    <property type="entry name" value="Erythroid Transcription Factor GATA-1, subunit A"/>
    <property type="match status" value="1"/>
</dbReference>
<keyword evidence="4" id="KW-0862">Zinc</keyword>
<feature type="domain" description="GATA-type" evidence="9">
    <location>
        <begin position="554"/>
        <end position="601"/>
    </location>
</feature>
<dbReference type="CDD" id="cd00202">
    <property type="entry name" value="ZnF_GATA"/>
    <property type="match status" value="1"/>
</dbReference>
<dbReference type="GO" id="GO:0045944">
    <property type="term" value="P:positive regulation of transcription by RNA polymerase II"/>
    <property type="evidence" value="ECO:0007669"/>
    <property type="project" value="TreeGrafter"/>
</dbReference>
<dbReference type="GO" id="GO:0008270">
    <property type="term" value="F:zinc ion binding"/>
    <property type="evidence" value="ECO:0007669"/>
    <property type="project" value="UniProtKB-KW"/>
</dbReference>
<comment type="subcellular location">
    <subcellularLocation>
        <location evidence="1">Nucleus</location>
    </subcellularLocation>
</comment>
<dbReference type="InterPro" id="IPR000679">
    <property type="entry name" value="Znf_GATA"/>
</dbReference>
<dbReference type="Pfam" id="PF00320">
    <property type="entry name" value="GATA"/>
    <property type="match status" value="1"/>
</dbReference>
<dbReference type="GO" id="GO:0000122">
    <property type="term" value="P:negative regulation of transcription by RNA polymerase II"/>
    <property type="evidence" value="ECO:0007669"/>
    <property type="project" value="TreeGrafter"/>
</dbReference>
<evidence type="ECO:0000256" key="5">
    <source>
        <dbReference type="ARBA" id="ARBA00023242"/>
    </source>
</evidence>
<comment type="caution">
    <text evidence="10">The sequence shown here is derived from an EMBL/GenBank/DDBJ whole genome shotgun (WGS) entry which is preliminary data.</text>
</comment>
<dbReference type="GO" id="GO:0000978">
    <property type="term" value="F:RNA polymerase II cis-regulatory region sequence-specific DNA binding"/>
    <property type="evidence" value="ECO:0007669"/>
    <property type="project" value="TreeGrafter"/>
</dbReference>
<evidence type="ECO:0000259" key="9">
    <source>
        <dbReference type="PROSITE" id="PS50114"/>
    </source>
</evidence>
<feature type="compositionally biased region" description="Acidic residues" evidence="8">
    <location>
        <begin position="634"/>
        <end position="658"/>
    </location>
</feature>
<dbReference type="InterPro" id="IPR039355">
    <property type="entry name" value="Transcription_factor_GATA"/>
</dbReference>
<keyword evidence="3 6" id="KW-0863">Zinc-finger</keyword>
<keyword evidence="7" id="KW-0175">Coiled coil</keyword>
<sequence length="658" mass="71804">MDVDSNPFMLKARIQISPPESMGTPAVATAIASSKAAAAMVVDVTPTSNFNPTISQLANMQIDRASFSLFPDSPEEATQIACPDGNLTESDDQDEFNCQQNRPVESLPQFEANSFNHFNMQPGSNLLAQQQQLQQLQLLQQQKRLEQLQLQQQQILQQQQALEMLPAYAAVIQQHQQQQQKIFQQAALAAVSAQQAFCLTPQTQQQQNFPTFSGIFDDFMNGITNSNKSSSTMGVDREASLAGFASRNSSGLGLAAQKAPVSVSRLQKFDGAAIGIPAANGIMIEPDQALVYDFLLDADFGLSQVGFQHEPQSLQHEQSSGLQSKSLSVADMTSYYKAMQMSNGTFPTVEETVHPQQQHFMPIQENYVGQPPTKKRQLNDLSSSYENVASFFQQQSAQQPPLDIHILTGWSDQTPSESPPSRSASLLSLERTAAFATKQMLLPQSTGKLAKSFSTTNLPSTSSAATAAKSRRQATIPATAIQQRVHSQSVVAHHAVSVKAFPPTLAKPLPKELPITPTTTTITIATTANLDSNTISGFDSTTTATSDEPEIIVCKNCNATQTPLWRRDAEGGTICNACGLFYKLHGVQRPVALRRDVIRKRNRIKKAGGRSSSFSGLKKERVVAQVYMKKEDVVVEENEDNDDGDDEDDDNDGDFLGN</sequence>
<keyword evidence="2" id="KW-0479">Metal-binding</keyword>
<evidence type="ECO:0000256" key="8">
    <source>
        <dbReference type="SAM" id="MobiDB-lite"/>
    </source>
</evidence>
<dbReference type="GO" id="GO:0005634">
    <property type="term" value="C:nucleus"/>
    <property type="evidence" value="ECO:0007669"/>
    <property type="project" value="UniProtKB-SubCell"/>
</dbReference>
<reference evidence="10" key="1">
    <citation type="submission" date="2020-05" db="EMBL/GenBank/DDBJ databases">
        <title>Phylogenomic resolution of chytrid fungi.</title>
        <authorList>
            <person name="Stajich J.E."/>
            <person name="Amses K."/>
            <person name="Simmons R."/>
            <person name="Seto K."/>
            <person name="Myers J."/>
            <person name="Bonds A."/>
            <person name="Quandt C.A."/>
            <person name="Barry K."/>
            <person name="Liu P."/>
            <person name="Grigoriev I."/>
            <person name="Longcore J.E."/>
            <person name="James T.Y."/>
        </authorList>
    </citation>
    <scope>NUCLEOTIDE SEQUENCE</scope>
    <source>
        <strain evidence="10">JEL0513</strain>
    </source>
</reference>
<dbReference type="GO" id="GO:0045165">
    <property type="term" value="P:cell fate commitment"/>
    <property type="evidence" value="ECO:0007669"/>
    <property type="project" value="TreeGrafter"/>
</dbReference>
<gene>
    <name evidence="10" type="primary">CIR1_2</name>
    <name evidence="10" type="ORF">HK100_000681</name>
</gene>
<evidence type="ECO:0000256" key="4">
    <source>
        <dbReference type="ARBA" id="ARBA00022833"/>
    </source>
</evidence>
<evidence type="ECO:0000256" key="1">
    <source>
        <dbReference type="ARBA" id="ARBA00004123"/>
    </source>
</evidence>
<dbReference type="GO" id="GO:0000981">
    <property type="term" value="F:DNA-binding transcription factor activity, RNA polymerase II-specific"/>
    <property type="evidence" value="ECO:0007669"/>
    <property type="project" value="TreeGrafter"/>
</dbReference>
<dbReference type="EMBL" id="JADGJH010001139">
    <property type="protein sequence ID" value="KAJ3118053.1"/>
    <property type="molecule type" value="Genomic_DNA"/>
</dbReference>
<organism evidence="10 11">
    <name type="scientific">Physocladia obscura</name>
    <dbReference type="NCBI Taxonomy" id="109957"/>
    <lineage>
        <taxon>Eukaryota</taxon>
        <taxon>Fungi</taxon>
        <taxon>Fungi incertae sedis</taxon>
        <taxon>Chytridiomycota</taxon>
        <taxon>Chytridiomycota incertae sedis</taxon>
        <taxon>Chytridiomycetes</taxon>
        <taxon>Chytridiales</taxon>
        <taxon>Chytriomycetaceae</taxon>
        <taxon>Physocladia</taxon>
    </lineage>
</organism>
<dbReference type="PANTHER" id="PTHR10071">
    <property type="entry name" value="TRANSCRIPTION FACTOR GATA FAMILY MEMBER"/>
    <property type="match status" value="1"/>
</dbReference>
<dbReference type="SUPFAM" id="SSF57716">
    <property type="entry name" value="Glucocorticoid receptor-like (DNA-binding domain)"/>
    <property type="match status" value="1"/>
</dbReference>
<evidence type="ECO:0000256" key="3">
    <source>
        <dbReference type="ARBA" id="ARBA00022771"/>
    </source>
</evidence>
<dbReference type="PRINTS" id="PR00619">
    <property type="entry name" value="GATAZNFINGER"/>
</dbReference>
<dbReference type="SMART" id="SM00401">
    <property type="entry name" value="ZnF_GATA"/>
    <property type="match status" value="1"/>
</dbReference>
<dbReference type="InterPro" id="IPR013088">
    <property type="entry name" value="Znf_NHR/GATA"/>
</dbReference>
<dbReference type="Proteomes" id="UP001211907">
    <property type="component" value="Unassembled WGS sequence"/>
</dbReference>
<proteinExistence type="predicted"/>
<feature type="region of interest" description="Disordered" evidence="8">
    <location>
        <begin position="630"/>
        <end position="658"/>
    </location>
</feature>
<evidence type="ECO:0000256" key="7">
    <source>
        <dbReference type="SAM" id="Coils"/>
    </source>
</evidence>
<evidence type="ECO:0000313" key="11">
    <source>
        <dbReference type="Proteomes" id="UP001211907"/>
    </source>
</evidence>
<feature type="coiled-coil region" evidence="7">
    <location>
        <begin position="131"/>
        <end position="165"/>
    </location>
</feature>